<accession>A0A8H2JLM6</accession>
<dbReference type="InterPro" id="IPR010583">
    <property type="entry name" value="MipA"/>
</dbReference>
<evidence type="ECO:0000256" key="4">
    <source>
        <dbReference type="ARBA" id="ARBA00023136"/>
    </source>
</evidence>
<comment type="subcellular location">
    <subcellularLocation>
        <location evidence="1">Cell outer membrane</location>
    </subcellularLocation>
</comment>
<evidence type="ECO:0000313" key="8">
    <source>
        <dbReference type="Proteomes" id="UP000307702"/>
    </source>
</evidence>
<evidence type="ECO:0000256" key="3">
    <source>
        <dbReference type="ARBA" id="ARBA00022729"/>
    </source>
</evidence>
<evidence type="ECO:0000256" key="2">
    <source>
        <dbReference type="ARBA" id="ARBA00005722"/>
    </source>
</evidence>
<keyword evidence="4" id="KW-0472">Membrane</keyword>
<feature type="signal peptide" evidence="6">
    <location>
        <begin position="1"/>
        <end position="19"/>
    </location>
</feature>
<gene>
    <name evidence="7" type="ORF">FCS21_13540</name>
</gene>
<proteinExistence type="inferred from homology"/>
<keyword evidence="5" id="KW-0998">Cell outer membrane</keyword>
<comment type="caution">
    <text evidence="7">The sequence shown here is derived from an EMBL/GenBank/DDBJ whole genome shotgun (WGS) entry which is preliminary data.</text>
</comment>
<dbReference type="RefSeq" id="WP_138624080.1">
    <property type="nucleotide sequence ID" value="NZ_SZVP01000015.1"/>
</dbReference>
<dbReference type="PANTHER" id="PTHR38776:SF1">
    <property type="entry name" value="MLTA-INTERACTING PROTEIN-RELATED"/>
    <property type="match status" value="1"/>
</dbReference>
<dbReference type="PANTHER" id="PTHR38776">
    <property type="entry name" value="MLTA-INTERACTING PROTEIN-RELATED"/>
    <property type="match status" value="1"/>
</dbReference>
<dbReference type="Pfam" id="PF06629">
    <property type="entry name" value="MipA"/>
    <property type="match status" value="1"/>
</dbReference>
<dbReference type="EMBL" id="SZVP01000015">
    <property type="protein sequence ID" value="TMM43146.1"/>
    <property type="molecule type" value="Genomic_DNA"/>
</dbReference>
<organism evidence="7 8">
    <name type="scientific">Colwellia ponticola</name>
    <dbReference type="NCBI Taxonomy" id="2304625"/>
    <lineage>
        <taxon>Bacteria</taxon>
        <taxon>Pseudomonadati</taxon>
        <taxon>Pseudomonadota</taxon>
        <taxon>Gammaproteobacteria</taxon>
        <taxon>Alteromonadales</taxon>
        <taxon>Colwelliaceae</taxon>
        <taxon>Colwellia</taxon>
    </lineage>
</organism>
<evidence type="ECO:0000256" key="1">
    <source>
        <dbReference type="ARBA" id="ARBA00004442"/>
    </source>
</evidence>
<dbReference type="Proteomes" id="UP000307702">
    <property type="component" value="Unassembled WGS sequence"/>
</dbReference>
<evidence type="ECO:0000256" key="5">
    <source>
        <dbReference type="ARBA" id="ARBA00023237"/>
    </source>
</evidence>
<keyword evidence="8" id="KW-1185">Reference proteome</keyword>
<keyword evidence="3 6" id="KW-0732">Signal</keyword>
<dbReference type="AlphaFoldDB" id="A0A8H2JLM6"/>
<dbReference type="OrthoDB" id="8562138at2"/>
<evidence type="ECO:0000313" key="7">
    <source>
        <dbReference type="EMBL" id="TMM43146.1"/>
    </source>
</evidence>
<name>A0A8H2JLM6_9GAMM</name>
<dbReference type="GO" id="GO:0009279">
    <property type="term" value="C:cell outer membrane"/>
    <property type="evidence" value="ECO:0007669"/>
    <property type="project" value="UniProtKB-SubCell"/>
</dbReference>
<comment type="similarity">
    <text evidence="2">Belongs to the MipA/OmpV family.</text>
</comment>
<reference evidence="7 8" key="1">
    <citation type="submission" date="2019-05" db="EMBL/GenBank/DDBJ databases">
        <title>Colwellia ponticola sp. nov., isolated from seawater.</title>
        <authorList>
            <person name="Yoon J.-H."/>
        </authorList>
    </citation>
    <scope>NUCLEOTIDE SEQUENCE [LARGE SCALE GENOMIC DNA]</scope>
    <source>
        <strain evidence="7 8">OISW-25</strain>
    </source>
</reference>
<feature type="chain" id="PRO_5034788202" evidence="6">
    <location>
        <begin position="20"/>
        <end position="258"/>
    </location>
</feature>
<evidence type="ECO:0000256" key="6">
    <source>
        <dbReference type="SAM" id="SignalP"/>
    </source>
</evidence>
<protein>
    <submittedName>
        <fullName evidence="7">MipA/OmpV family protein</fullName>
    </submittedName>
</protein>
<sequence>MKYWLLIMVLALCSVSVSANENRGNARERIEPKGFIYGLGLGINQEIYKDYDYRVIPLPIIGYRADNFRILGPFASYDALQFSDIKLMIQVAPRFQGFDDSDSYIFENMDERKFSMDAGIGISYEKKDWKVSATSMFDILGRSDGYEVKVNISRVLAKGPLFFEPSLTMSYLDRNNVDYYYGVKAHETNAFTAQYQGKSAFNTTLGFAVATPILLGGFTRIAIDYTWYDSTITKSPLVEKNTSLSARLLFSKFFNAGI</sequence>